<evidence type="ECO:0000313" key="3">
    <source>
        <dbReference type="EMBL" id="BAX57019.1"/>
    </source>
</evidence>
<dbReference type="RefSeq" id="WP_129194448.1">
    <property type="nucleotide sequence ID" value="NZ_CANUID010000015.1"/>
</dbReference>
<accession>A0A1Y1BGM6</accession>
<organism evidence="2">
    <name type="scientific">Vibrio parahaemolyticus</name>
    <dbReference type="NCBI Taxonomy" id="670"/>
    <lineage>
        <taxon>Bacteria</taxon>
        <taxon>Pseudomonadati</taxon>
        <taxon>Pseudomonadota</taxon>
        <taxon>Gammaproteobacteria</taxon>
        <taxon>Vibrionales</taxon>
        <taxon>Vibrionaceae</taxon>
        <taxon>Vibrio</taxon>
    </lineage>
</organism>
<geneLocation type="plasmid" evidence="3">
    <name>pVPE61b</name>
</geneLocation>
<evidence type="ECO:0000313" key="5">
    <source>
        <dbReference type="Proteomes" id="UP000555836"/>
    </source>
</evidence>
<dbReference type="EMBL" id="AP014859">
    <property type="protein sequence ID" value="BAX56757.1"/>
    <property type="molecule type" value="Genomic_DNA"/>
</dbReference>
<feature type="chain" id="PRO_5010956931" description="Spy/CpxP family protein refolding chaperone" evidence="1">
    <location>
        <begin position="20"/>
        <end position="139"/>
    </location>
</feature>
<gene>
    <name evidence="4" type="ORF">HKB21_02775</name>
</gene>
<dbReference type="Gene3D" id="1.20.120.1490">
    <property type="match status" value="1"/>
</dbReference>
<keyword evidence="1" id="KW-0732">Signal</keyword>
<evidence type="ECO:0000256" key="1">
    <source>
        <dbReference type="SAM" id="SignalP"/>
    </source>
</evidence>
<dbReference type="EMBL" id="JABCLD010000333">
    <property type="protein sequence ID" value="NMU24541.1"/>
    <property type="molecule type" value="Genomic_DNA"/>
</dbReference>
<evidence type="ECO:0008006" key="6">
    <source>
        <dbReference type="Google" id="ProtNLM"/>
    </source>
</evidence>
<reference evidence="2" key="1">
    <citation type="journal article" date="2017" name="Infect. Genet. Evol.">
        <title>Plasmid dynamics in Vibrio parahaemolyticus strains related to shrimp Acute Hepatopancreatic Necrosis Syndrome (AHPNS).</title>
        <authorList>
            <person name="Theethakaew C."/>
            <person name="Nakamura S."/>
            <person name="Motooka D."/>
            <person name="Matsuda S."/>
            <person name="Kodama T."/>
            <person name="Chonsin K."/>
            <person name="Suthienkul O."/>
            <person name="Iida T."/>
        </authorList>
    </citation>
    <scope>NUCLEOTIDE SEQUENCE</scope>
    <source>
        <strain evidence="2">VPE61</strain>
        <plasmid evidence="2">pVP2HP</plasmid>
        <plasmid evidence="3">pVPE61b</plasmid>
    </source>
</reference>
<dbReference type="Proteomes" id="UP000555836">
    <property type="component" value="Unassembled WGS sequence"/>
</dbReference>
<reference evidence="4 5" key="2">
    <citation type="submission" date="2020-04" db="EMBL/GenBank/DDBJ databases">
        <title>Whole-genome sequencing of Vibrio spp. from China reveals different genetic environments of blaCTX-M-14 among diverse lineages.</title>
        <authorList>
            <person name="Zheng Z."/>
            <person name="Ye L."/>
            <person name="Chen S."/>
        </authorList>
    </citation>
    <scope>NUCLEOTIDE SEQUENCE [LARGE SCALE GENOMIC DNA]</scope>
    <source>
        <strain evidence="4 5">Vb0574</strain>
    </source>
</reference>
<dbReference type="AlphaFoldDB" id="A0A1Y1BGM6"/>
<name>A0A1Y1BGM6_VIBPH</name>
<evidence type="ECO:0000313" key="2">
    <source>
        <dbReference type="EMBL" id="BAX56757.1"/>
    </source>
</evidence>
<feature type="signal peptide" evidence="1">
    <location>
        <begin position="1"/>
        <end position="19"/>
    </location>
</feature>
<geneLocation type="plasmid" evidence="2">
    <name>pVP2HP</name>
</geneLocation>
<dbReference type="EMBL" id="AP014861">
    <property type="protein sequence ID" value="BAX57019.1"/>
    <property type="molecule type" value="Genomic_DNA"/>
</dbReference>
<evidence type="ECO:0000313" key="4">
    <source>
        <dbReference type="EMBL" id="NMU24541.1"/>
    </source>
</evidence>
<protein>
    <recommendedName>
        <fullName evidence="6">Spy/CpxP family protein refolding chaperone</fullName>
    </recommendedName>
</protein>
<proteinExistence type="predicted"/>
<keyword evidence="2" id="KW-0614">Plasmid</keyword>
<sequence length="139" mass="15935">MKRYFFTLLLSLASYQTLADAPKDNPAQPVQTQQVLKPFGLDDISAAQLQEMANIRNQYMTQINAKQPAIEDIQKDTKEWETLLKASSFDEAKTRVFLQKMANQQLEMELLQAKADNATYNVLTQQQKDELAKRHQASK</sequence>